<accession>A0ABZ1YX79</accession>
<gene>
    <name evidence="1" type="ORF">OG563_46915</name>
</gene>
<proteinExistence type="predicted"/>
<dbReference type="Gene3D" id="3.40.50.1820">
    <property type="entry name" value="alpha/beta hydrolase"/>
    <property type="match status" value="1"/>
</dbReference>
<evidence type="ECO:0000313" key="1">
    <source>
        <dbReference type="EMBL" id="WUV46491.1"/>
    </source>
</evidence>
<protein>
    <recommendedName>
        <fullName evidence="3">Dienelactone hydrolase domain-containing protein</fullName>
    </recommendedName>
</protein>
<dbReference type="RefSeq" id="WP_329410255.1">
    <property type="nucleotide sequence ID" value="NZ_CP109441.1"/>
</dbReference>
<reference evidence="1" key="1">
    <citation type="submission" date="2022-10" db="EMBL/GenBank/DDBJ databases">
        <title>The complete genomes of actinobacterial strains from the NBC collection.</title>
        <authorList>
            <person name="Joergensen T.S."/>
            <person name="Alvarez Arevalo M."/>
            <person name="Sterndorff E.B."/>
            <person name="Faurdal D."/>
            <person name="Vuksanovic O."/>
            <person name="Mourched A.-S."/>
            <person name="Charusanti P."/>
            <person name="Shaw S."/>
            <person name="Blin K."/>
            <person name="Weber T."/>
        </authorList>
    </citation>
    <scope>NUCLEOTIDE SEQUENCE</scope>
    <source>
        <strain evidence="1">NBC_01482</strain>
    </source>
</reference>
<evidence type="ECO:0008006" key="3">
    <source>
        <dbReference type="Google" id="ProtNLM"/>
    </source>
</evidence>
<dbReference type="Proteomes" id="UP001432062">
    <property type="component" value="Chromosome"/>
</dbReference>
<organism evidence="1 2">
    <name type="scientific">Nocardia vinacea</name>
    <dbReference type="NCBI Taxonomy" id="96468"/>
    <lineage>
        <taxon>Bacteria</taxon>
        <taxon>Bacillati</taxon>
        <taxon>Actinomycetota</taxon>
        <taxon>Actinomycetes</taxon>
        <taxon>Mycobacteriales</taxon>
        <taxon>Nocardiaceae</taxon>
        <taxon>Nocardia</taxon>
    </lineage>
</organism>
<sequence>MPATEITLGGVPRGAVIVLCEPGRLGEACGPMNGLAEHGYESVAAKVSDGASEVIDSLLAYLGERGWGLEQVGVIGYGVSGRAALFTAAEYARGAAVSIAPAGSVADQGEPLRTPWIDRVVR</sequence>
<dbReference type="SUPFAM" id="SSF53474">
    <property type="entry name" value="alpha/beta-Hydrolases"/>
    <property type="match status" value="1"/>
</dbReference>
<keyword evidence="2" id="KW-1185">Reference proteome</keyword>
<name>A0ABZ1YX79_9NOCA</name>
<evidence type="ECO:0000313" key="2">
    <source>
        <dbReference type="Proteomes" id="UP001432062"/>
    </source>
</evidence>
<dbReference type="InterPro" id="IPR029058">
    <property type="entry name" value="AB_hydrolase_fold"/>
</dbReference>
<dbReference type="EMBL" id="CP109441">
    <property type="protein sequence ID" value="WUV46491.1"/>
    <property type="molecule type" value="Genomic_DNA"/>
</dbReference>